<dbReference type="PANTHER" id="PTHR11266">
    <property type="entry name" value="PEROXISOMAL MEMBRANE PROTEIN 2, PXMP2 MPV17"/>
    <property type="match status" value="1"/>
</dbReference>
<organism evidence="8 9">
    <name type="scientific">Helicoverpa armigera</name>
    <name type="common">Cotton bollworm</name>
    <name type="synonym">Heliothis armigera</name>
    <dbReference type="NCBI Taxonomy" id="29058"/>
    <lineage>
        <taxon>Eukaryota</taxon>
        <taxon>Metazoa</taxon>
        <taxon>Ecdysozoa</taxon>
        <taxon>Arthropoda</taxon>
        <taxon>Hexapoda</taxon>
        <taxon>Insecta</taxon>
        <taxon>Pterygota</taxon>
        <taxon>Neoptera</taxon>
        <taxon>Endopterygota</taxon>
        <taxon>Lepidoptera</taxon>
        <taxon>Glossata</taxon>
        <taxon>Ditrysia</taxon>
        <taxon>Noctuoidea</taxon>
        <taxon>Noctuidae</taxon>
        <taxon>Heliothinae</taxon>
        <taxon>Helicoverpa</taxon>
    </lineage>
</organism>
<dbReference type="AlphaFoldDB" id="A0A2W1BP53"/>
<protein>
    <recommendedName>
        <fullName evidence="10">Mpv17-like protein 2</fullName>
    </recommendedName>
</protein>
<feature type="compositionally biased region" description="Basic and acidic residues" evidence="7">
    <location>
        <begin position="190"/>
        <end position="213"/>
    </location>
</feature>
<dbReference type="OrthoDB" id="5345392at2759"/>
<accession>A0A2W1BP53</accession>
<dbReference type="PANTHER" id="PTHR11266:SF8">
    <property type="entry name" value="MPV17-LIKE PROTEIN 2"/>
    <property type="match status" value="1"/>
</dbReference>
<evidence type="ECO:0000313" key="9">
    <source>
        <dbReference type="Proteomes" id="UP000249218"/>
    </source>
</evidence>
<evidence type="ECO:0000256" key="6">
    <source>
        <dbReference type="RuleBase" id="RU363053"/>
    </source>
</evidence>
<dbReference type="GO" id="GO:0016020">
    <property type="term" value="C:membrane"/>
    <property type="evidence" value="ECO:0007669"/>
    <property type="project" value="UniProtKB-SubCell"/>
</dbReference>
<sequence>MTPRRLFTKVLITYRNAVDKAFSRKYLLYTNILISMGISTCGDLLAQSYEVHEKSIEWYDFSRTAQMAFSGSTAGVICHHWYIVLDKVIIGRTLHMAIKKLLMDQLICSPIVILSFFATVAIFEDDPFANFTEEVHDKFWTLYKAEWVVWPPAQLFNFYFLPTRFRVAYDNTISLGYDMFTSHVKHSKRHEKEKTQKKENLPTKEPCKNKMQV</sequence>
<feature type="transmembrane region" description="Helical" evidence="6">
    <location>
        <begin position="26"/>
        <end position="46"/>
    </location>
</feature>
<comment type="subcellular location">
    <subcellularLocation>
        <location evidence="1">Membrane</location>
        <topology evidence="1">Multi-pass membrane protein</topology>
    </subcellularLocation>
</comment>
<keyword evidence="5 6" id="KW-0472">Membrane</keyword>
<evidence type="ECO:0000256" key="7">
    <source>
        <dbReference type="SAM" id="MobiDB-lite"/>
    </source>
</evidence>
<dbReference type="GO" id="GO:0061668">
    <property type="term" value="P:mitochondrial ribosome assembly"/>
    <property type="evidence" value="ECO:0007669"/>
    <property type="project" value="TreeGrafter"/>
</dbReference>
<dbReference type="InterPro" id="IPR007248">
    <property type="entry name" value="Mpv17_PMP22"/>
</dbReference>
<reference evidence="8 9" key="1">
    <citation type="journal article" date="2017" name="BMC Biol.">
        <title>Genomic innovations, transcriptional plasticity and gene loss underlying the evolution and divergence of two highly polyphagous and invasive Helicoverpa pest species.</title>
        <authorList>
            <person name="Pearce S.L."/>
            <person name="Clarke D.F."/>
            <person name="East P.D."/>
            <person name="Elfekih S."/>
            <person name="Gordon K.H."/>
            <person name="Jermiin L.S."/>
            <person name="McGaughran A."/>
            <person name="Oakeshott J.G."/>
            <person name="Papanikolaou A."/>
            <person name="Perera O.P."/>
            <person name="Rane R.V."/>
            <person name="Richards S."/>
            <person name="Tay W.T."/>
            <person name="Walsh T.K."/>
            <person name="Anderson A."/>
            <person name="Anderson C.J."/>
            <person name="Asgari S."/>
            <person name="Board P.G."/>
            <person name="Bretschneider A."/>
            <person name="Campbell P.M."/>
            <person name="Chertemps T."/>
            <person name="Christeller J.T."/>
            <person name="Coppin C.W."/>
            <person name="Downes S.J."/>
            <person name="Duan G."/>
            <person name="Farnsworth C.A."/>
            <person name="Good R.T."/>
            <person name="Han L.B."/>
            <person name="Han Y.C."/>
            <person name="Hatje K."/>
            <person name="Horne I."/>
            <person name="Huang Y.P."/>
            <person name="Hughes D.S."/>
            <person name="Jacquin-Joly E."/>
            <person name="James W."/>
            <person name="Jhangiani S."/>
            <person name="Kollmar M."/>
            <person name="Kuwar S.S."/>
            <person name="Li S."/>
            <person name="Liu N.Y."/>
            <person name="Maibeche M.T."/>
            <person name="Miller J.R."/>
            <person name="Montagne N."/>
            <person name="Perry T."/>
            <person name="Qu J."/>
            <person name="Song S.V."/>
            <person name="Sutton G.G."/>
            <person name="Vogel H."/>
            <person name="Walenz B.P."/>
            <person name="Xu W."/>
            <person name="Zhang H.J."/>
            <person name="Zou Z."/>
            <person name="Batterham P."/>
            <person name="Edwards O.R."/>
            <person name="Feyereisen R."/>
            <person name="Gibbs R.A."/>
            <person name="Heckel D.G."/>
            <person name="McGrath A."/>
            <person name="Robin C."/>
            <person name="Scherer S.E."/>
            <person name="Worley K.C."/>
            <person name="Wu Y.D."/>
        </authorList>
    </citation>
    <scope>NUCLEOTIDE SEQUENCE [LARGE SCALE GENOMIC DNA]</scope>
    <source>
        <strain evidence="8">Harm_GR_Male_#8</strain>
        <tissue evidence="8">Whole organism</tissue>
    </source>
</reference>
<dbReference type="EMBL" id="KZ149971">
    <property type="protein sequence ID" value="PZC76061.1"/>
    <property type="molecule type" value="Genomic_DNA"/>
</dbReference>
<evidence type="ECO:0008006" key="10">
    <source>
        <dbReference type="Google" id="ProtNLM"/>
    </source>
</evidence>
<evidence type="ECO:0000256" key="5">
    <source>
        <dbReference type="ARBA" id="ARBA00023136"/>
    </source>
</evidence>
<dbReference type="Proteomes" id="UP000249218">
    <property type="component" value="Unassembled WGS sequence"/>
</dbReference>
<keyword evidence="4 6" id="KW-1133">Transmembrane helix</keyword>
<keyword evidence="9" id="KW-1185">Reference proteome</keyword>
<feature type="transmembrane region" description="Helical" evidence="6">
    <location>
        <begin position="66"/>
        <end position="85"/>
    </location>
</feature>
<evidence type="ECO:0000256" key="3">
    <source>
        <dbReference type="ARBA" id="ARBA00022692"/>
    </source>
</evidence>
<feature type="transmembrane region" description="Helical" evidence="6">
    <location>
        <begin position="106"/>
        <end position="123"/>
    </location>
</feature>
<dbReference type="Pfam" id="PF04117">
    <property type="entry name" value="Mpv17_PMP22"/>
    <property type="match status" value="1"/>
</dbReference>
<name>A0A2W1BP53_HELAM</name>
<comment type="similarity">
    <text evidence="2 6">Belongs to the peroxisomal membrane protein PXMP2/4 family.</text>
</comment>
<proteinExistence type="inferred from homology"/>
<evidence type="ECO:0000256" key="1">
    <source>
        <dbReference type="ARBA" id="ARBA00004141"/>
    </source>
</evidence>
<evidence type="ECO:0000256" key="4">
    <source>
        <dbReference type="ARBA" id="ARBA00022989"/>
    </source>
</evidence>
<evidence type="ECO:0000313" key="8">
    <source>
        <dbReference type="EMBL" id="PZC76061.1"/>
    </source>
</evidence>
<evidence type="ECO:0000256" key="2">
    <source>
        <dbReference type="ARBA" id="ARBA00006824"/>
    </source>
</evidence>
<feature type="region of interest" description="Disordered" evidence="7">
    <location>
        <begin position="188"/>
        <end position="213"/>
    </location>
</feature>
<keyword evidence="3 6" id="KW-0812">Transmembrane</keyword>
<gene>
    <name evidence="8" type="primary">HaOG205200</name>
    <name evidence="8" type="ORF">B5X24_HaOG205200</name>
</gene>
<dbReference type="GO" id="GO:0005739">
    <property type="term" value="C:mitochondrion"/>
    <property type="evidence" value="ECO:0007669"/>
    <property type="project" value="TreeGrafter"/>
</dbReference>